<protein>
    <submittedName>
        <fullName evidence="3">Response regulator</fullName>
    </submittedName>
</protein>
<reference evidence="4" key="1">
    <citation type="submission" date="2018-11" db="EMBL/GenBank/DDBJ databases">
        <title>Proposal to divide the Flavobacteriaceae and reorganize its genera based on Amino Acid Identity values calculated from whole genome sequences.</title>
        <authorList>
            <person name="Nicholson A.C."/>
            <person name="Gulvik C.A."/>
            <person name="Whitney A.M."/>
            <person name="Humrighouse B.W."/>
            <person name="Bell M."/>
            <person name="Holmes B."/>
            <person name="Steigerwalt A."/>
            <person name="Villarma A."/>
            <person name="Sheth M."/>
            <person name="Batra D."/>
            <person name="Pryor J."/>
            <person name="Bernardet J.-F."/>
            <person name="Hugo C."/>
            <person name="Kampfer P."/>
            <person name="Newman J."/>
            <person name="Mcquiston J."/>
        </authorList>
    </citation>
    <scope>NUCLEOTIDE SEQUENCE [LARGE SCALE GENOMIC DNA]</scope>
    <source>
        <strain evidence="4">DSM 22165</strain>
    </source>
</reference>
<evidence type="ECO:0000256" key="1">
    <source>
        <dbReference type="PROSITE-ProRule" id="PRU00169"/>
    </source>
</evidence>
<dbReference type="InterPro" id="IPR001789">
    <property type="entry name" value="Sig_transdc_resp-reg_receiver"/>
</dbReference>
<accession>A0A3N0XBI8</accession>
<evidence type="ECO:0000313" key="4">
    <source>
        <dbReference type="Proteomes" id="UP000267623"/>
    </source>
</evidence>
<dbReference type="InterPro" id="IPR011006">
    <property type="entry name" value="CheY-like_superfamily"/>
</dbReference>
<dbReference type="Gene3D" id="3.40.50.2300">
    <property type="match status" value="1"/>
</dbReference>
<organism evidence="3 4">
    <name type="scientific">Epilithonimonas hominis</name>
    <dbReference type="NCBI Taxonomy" id="420404"/>
    <lineage>
        <taxon>Bacteria</taxon>
        <taxon>Pseudomonadati</taxon>
        <taxon>Bacteroidota</taxon>
        <taxon>Flavobacteriia</taxon>
        <taxon>Flavobacteriales</taxon>
        <taxon>Weeksellaceae</taxon>
        <taxon>Chryseobacterium group</taxon>
        <taxon>Epilithonimonas</taxon>
    </lineage>
</organism>
<dbReference type="SMART" id="SM00850">
    <property type="entry name" value="LytTR"/>
    <property type="match status" value="1"/>
</dbReference>
<dbReference type="Proteomes" id="UP000267623">
    <property type="component" value="Unassembled WGS sequence"/>
</dbReference>
<dbReference type="GO" id="GO:0003677">
    <property type="term" value="F:DNA binding"/>
    <property type="evidence" value="ECO:0007669"/>
    <property type="project" value="InterPro"/>
</dbReference>
<dbReference type="InterPro" id="IPR007492">
    <property type="entry name" value="LytTR_DNA-bd_dom"/>
</dbReference>
<dbReference type="EMBL" id="RJTU01000013">
    <property type="protein sequence ID" value="ROI14658.1"/>
    <property type="molecule type" value="Genomic_DNA"/>
</dbReference>
<dbReference type="Pfam" id="PF04397">
    <property type="entry name" value="LytTR"/>
    <property type="match status" value="1"/>
</dbReference>
<dbReference type="SUPFAM" id="SSF52172">
    <property type="entry name" value="CheY-like"/>
    <property type="match status" value="1"/>
</dbReference>
<evidence type="ECO:0000259" key="2">
    <source>
        <dbReference type="PROSITE" id="PS50110"/>
    </source>
</evidence>
<feature type="modified residue" description="4-aspartylphosphate" evidence="1">
    <location>
        <position position="57"/>
    </location>
</feature>
<keyword evidence="1" id="KW-0597">Phosphoprotein</keyword>
<dbReference type="RefSeq" id="WP_123280326.1">
    <property type="nucleotide sequence ID" value="NZ_RJTU01000013.1"/>
</dbReference>
<dbReference type="AlphaFoldDB" id="A0A3N0XBI8"/>
<proteinExistence type="predicted"/>
<dbReference type="PROSITE" id="PS50110">
    <property type="entry name" value="RESPONSE_REGULATORY"/>
    <property type="match status" value="1"/>
</dbReference>
<sequence>MHHTHRIAILEDNSKQLEKLELYLEQIPNAELVLKSRSSDHFFQEFDNAHPDILIADLDLGNDSMTGMEVAQEIRIPVFFASVDTREYVENIEHLKRDAEICVDHITKPFSEAQFVKSFRRFLQEVSYFAPPAYIYLDFNKTKKNRILIDDIVYLCADKMAGSESNNKQIHFINRKAENLIDFSFSRMEEKGLLKTKFLTIHKSFRVNKKYIRCYHKKSETIEISVFDDLMKIRTLHLPVSENYQSSIKKELG</sequence>
<name>A0A3N0XBI8_9FLAO</name>
<feature type="domain" description="Response regulatory" evidence="2">
    <location>
        <begin position="6"/>
        <end position="123"/>
    </location>
</feature>
<gene>
    <name evidence="3" type="ORF">EGH73_01265</name>
</gene>
<dbReference type="GO" id="GO:0000160">
    <property type="term" value="P:phosphorelay signal transduction system"/>
    <property type="evidence" value="ECO:0007669"/>
    <property type="project" value="InterPro"/>
</dbReference>
<dbReference type="Gene3D" id="2.40.50.1020">
    <property type="entry name" value="LytTr DNA-binding domain"/>
    <property type="match status" value="1"/>
</dbReference>
<comment type="caution">
    <text evidence="3">The sequence shown here is derived from an EMBL/GenBank/DDBJ whole genome shotgun (WGS) entry which is preliminary data.</text>
</comment>
<evidence type="ECO:0000313" key="3">
    <source>
        <dbReference type="EMBL" id="ROI14658.1"/>
    </source>
</evidence>
<dbReference type="SMART" id="SM00448">
    <property type="entry name" value="REC"/>
    <property type="match status" value="1"/>
</dbReference>